<gene>
    <name evidence="1" type="ORF">NW766_012070</name>
</gene>
<evidence type="ECO:0000313" key="2">
    <source>
        <dbReference type="Proteomes" id="UP001152130"/>
    </source>
</evidence>
<organism evidence="1 2">
    <name type="scientific">Fusarium irregulare</name>
    <dbReference type="NCBI Taxonomy" id="2494466"/>
    <lineage>
        <taxon>Eukaryota</taxon>
        <taxon>Fungi</taxon>
        <taxon>Dikarya</taxon>
        <taxon>Ascomycota</taxon>
        <taxon>Pezizomycotina</taxon>
        <taxon>Sordariomycetes</taxon>
        <taxon>Hypocreomycetidae</taxon>
        <taxon>Hypocreales</taxon>
        <taxon>Nectriaceae</taxon>
        <taxon>Fusarium</taxon>
        <taxon>Fusarium incarnatum-equiseti species complex</taxon>
    </lineage>
</organism>
<name>A0A9W8U592_9HYPO</name>
<protein>
    <submittedName>
        <fullName evidence="1">Uncharacterized protein</fullName>
    </submittedName>
</protein>
<reference evidence="1" key="1">
    <citation type="submission" date="2022-10" db="EMBL/GenBank/DDBJ databases">
        <title>Fusarium specimens isolated from Avocado Roots.</title>
        <authorList>
            <person name="Stajich J."/>
            <person name="Roper C."/>
            <person name="Heimlech-Rivalta G."/>
        </authorList>
    </citation>
    <scope>NUCLEOTIDE SEQUENCE</scope>
    <source>
        <strain evidence="1">CF00143</strain>
    </source>
</reference>
<dbReference type="AlphaFoldDB" id="A0A9W8U592"/>
<dbReference type="Proteomes" id="UP001152130">
    <property type="component" value="Unassembled WGS sequence"/>
</dbReference>
<proteinExistence type="predicted"/>
<evidence type="ECO:0000313" key="1">
    <source>
        <dbReference type="EMBL" id="KAJ4003621.1"/>
    </source>
</evidence>
<keyword evidence="2" id="KW-1185">Reference proteome</keyword>
<sequence length="326" mass="35727">MSIQKLGASLVSQTAEANIGLATFNVDFSIIKLQAPAEYKPLGNELTITRRKAAEDGTAHVTARKLGALFQDWVPRTPDLIKAYGKRAVEIAQCREVNPRASKADGIFAEHIGIDGTSIWAAATSGPHAIPVYLLACLLARMWSTTEATSIWVELVSGRKKELAAIEETDPLFEASQLTSRISISREDLASWEASARSWLQAADRSMSKKQKQLMLILNNVELPVSTSPHLIENVRSSWKSAMIAIDSLVRGVPQSVESGAVLLGLSSWHLYPDIMVLGKAPTPIRVEQKDELISPAGVQSIMEFTGLFRYRTCATMAVRLWQSDL</sequence>
<comment type="caution">
    <text evidence="1">The sequence shown here is derived from an EMBL/GenBank/DDBJ whole genome shotgun (WGS) entry which is preliminary data.</text>
</comment>
<accession>A0A9W8U592</accession>
<dbReference type="EMBL" id="JAPDHF010000026">
    <property type="protein sequence ID" value="KAJ4003621.1"/>
    <property type="molecule type" value="Genomic_DNA"/>
</dbReference>